<evidence type="ECO:0000313" key="4">
    <source>
        <dbReference type="Proteomes" id="UP001181622"/>
    </source>
</evidence>
<dbReference type="RefSeq" id="WP_309390620.1">
    <property type="nucleotide sequence ID" value="NZ_JADBEO010000013.1"/>
</dbReference>
<organism evidence="3 4">
    <name type="scientific">Chelatococcus sambhunathii</name>
    <dbReference type="NCBI Taxonomy" id="363953"/>
    <lineage>
        <taxon>Bacteria</taxon>
        <taxon>Pseudomonadati</taxon>
        <taxon>Pseudomonadota</taxon>
        <taxon>Alphaproteobacteria</taxon>
        <taxon>Hyphomicrobiales</taxon>
        <taxon>Chelatococcaceae</taxon>
        <taxon>Chelatococcus</taxon>
    </lineage>
</organism>
<keyword evidence="2" id="KW-0732">Signal</keyword>
<evidence type="ECO:0000313" key="3">
    <source>
        <dbReference type="EMBL" id="MDR4306597.1"/>
    </source>
</evidence>
<feature type="transmembrane region" description="Helical" evidence="1">
    <location>
        <begin position="182"/>
        <end position="204"/>
    </location>
</feature>
<accession>A0ABU1DER4</accession>
<gene>
    <name evidence="3" type="ORF">IHQ68_08200</name>
</gene>
<keyword evidence="1" id="KW-1133">Transmembrane helix</keyword>
<sequence length="219" mass="22844">MTQRSFRGRFVRVIRAVAVAAAFSAPGAALAHSGGPVPSAEGGLPIAPISHGEMAIINQHLDEIVALAKVQTATEGPVRRLTNHFGVQFAYCGWGLAPGAVSREDSPFNPCAHAYLAAAKELLLAMADAPESRRRASAILERIDARRAASPEAGVICSSSGNMFNTAAIVRPKIADVVRDPATASAGVGLFLLFAGAAAVAAAVRRRVVDQDQERLDVL</sequence>
<protein>
    <submittedName>
        <fullName evidence="3">Uncharacterized protein</fullName>
    </submittedName>
</protein>
<keyword evidence="1" id="KW-0812">Transmembrane</keyword>
<reference evidence="3" key="1">
    <citation type="submission" date="2020-10" db="EMBL/GenBank/DDBJ databases">
        <authorList>
            <person name="Abbas A."/>
            <person name="Razzaq R."/>
            <person name="Waqas M."/>
            <person name="Abbas N."/>
            <person name="Nielsen T.K."/>
            <person name="Hansen L.H."/>
            <person name="Hussain S."/>
            <person name="Shahid M."/>
        </authorList>
    </citation>
    <scope>NUCLEOTIDE SEQUENCE</scope>
    <source>
        <strain evidence="3">S14</strain>
    </source>
</reference>
<keyword evidence="1" id="KW-0472">Membrane</keyword>
<dbReference type="EMBL" id="JADBEO010000013">
    <property type="protein sequence ID" value="MDR4306597.1"/>
    <property type="molecule type" value="Genomic_DNA"/>
</dbReference>
<evidence type="ECO:0000256" key="1">
    <source>
        <dbReference type="SAM" id="Phobius"/>
    </source>
</evidence>
<comment type="caution">
    <text evidence="3">The sequence shown here is derived from an EMBL/GenBank/DDBJ whole genome shotgun (WGS) entry which is preliminary data.</text>
</comment>
<dbReference type="Proteomes" id="UP001181622">
    <property type="component" value="Unassembled WGS sequence"/>
</dbReference>
<feature type="signal peptide" evidence="2">
    <location>
        <begin position="1"/>
        <end position="31"/>
    </location>
</feature>
<proteinExistence type="predicted"/>
<keyword evidence="4" id="KW-1185">Reference proteome</keyword>
<name>A0ABU1DER4_9HYPH</name>
<evidence type="ECO:0000256" key="2">
    <source>
        <dbReference type="SAM" id="SignalP"/>
    </source>
</evidence>
<feature type="chain" id="PRO_5045490863" evidence="2">
    <location>
        <begin position="32"/>
        <end position="219"/>
    </location>
</feature>